<protein>
    <recommendedName>
        <fullName evidence="5">Peroxiredoxin-like 2A</fullName>
    </recommendedName>
    <alternativeName>
        <fullName evidence="7">Peroxiredoxin-like 2 activated in M-CSF stimulated monocytes</fullName>
    </alternativeName>
    <alternativeName>
        <fullName evidence="6">Redox-regulatory protein FAM213A</fullName>
    </alternativeName>
</protein>
<evidence type="ECO:0000256" key="6">
    <source>
        <dbReference type="ARBA" id="ARBA00032058"/>
    </source>
</evidence>
<dbReference type="EMBL" id="KZ989239">
    <property type="protein sequence ID" value="RKP27269.1"/>
    <property type="molecule type" value="Genomic_DNA"/>
</dbReference>
<dbReference type="GO" id="GO:0005737">
    <property type="term" value="C:cytoplasm"/>
    <property type="evidence" value="ECO:0007669"/>
    <property type="project" value="UniProtKB-SubCell"/>
</dbReference>
<gene>
    <name evidence="8" type="ORF">SYNPS1DRAFT_27075</name>
</gene>
<evidence type="ECO:0000256" key="5">
    <source>
        <dbReference type="ARBA" id="ARBA00023849"/>
    </source>
</evidence>
<organism evidence="8 9">
    <name type="scientific">Syncephalis pseudoplumigaleata</name>
    <dbReference type="NCBI Taxonomy" id="1712513"/>
    <lineage>
        <taxon>Eukaryota</taxon>
        <taxon>Fungi</taxon>
        <taxon>Fungi incertae sedis</taxon>
        <taxon>Zoopagomycota</taxon>
        <taxon>Zoopagomycotina</taxon>
        <taxon>Zoopagomycetes</taxon>
        <taxon>Zoopagales</taxon>
        <taxon>Piptocephalidaceae</taxon>
        <taxon>Syncephalis</taxon>
    </lineage>
</organism>
<dbReference type="OrthoDB" id="40334at2759"/>
<name>A0A4V1J244_9FUNG</name>
<evidence type="ECO:0000313" key="8">
    <source>
        <dbReference type="EMBL" id="RKP27269.1"/>
    </source>
</evidence>
<comment type="subcellular location">
    <subcellularLocation>
        <location evidence="1">Cytoplasm</location>
    </subcellularLocation>
</comment>
<reference evidence="9" key="1">
    <citation type="journal article" date="2018" name="Nat. Microbiol.">
        <title>Leveraging single-cell genomics to expand the fungal tree of life.</title>
        <authorList>
            <person name="Ahrendt S.R."/>
            <person name="Quandt C.A."/>
            <person name="Ciobanu D."/>
            <person name="Clum A."/>
            <person name="Salamov A."/>
            <person name="Andreopoulos B."/>
            <person name="Cheng J.F."/>
            <person name="Woyke T."/>
            <person name="Pelin A."/>
            <person name="Henrissat B."/>
            <person name="Reynolds N.K."/>
            <person name="Benny G.L."/>
            <person name="Smith M.E."/>
            <person name="James T.Y."/>
            <person name="Grigoriev I.V."/>
        </authorList>
    </citation>
    <scope>NUCLEOTIDE SEQUENCE [LARGE SCALE GENOMIC DNA]</scope>
    <source>
        <strain evidence="9">Benny S71-1</strain>
    </source>
</reference>
<dbReference type="Proteomes" id="UP000278143">
    <property type="component" value="Unassembled WGS sequence"/>
</dbReference>
<sequence>MASAKASANAFKASYDQLRNITLTRFSDGTQVAAPHLWENQAALLQIARRPGCTFCREEAALIEARRDIIEKQLGTRIYVVFHERMGVDEFVQKYFPHPGDVFIDESKGFYKATGGGKLRWGGITTFLKPSFWSIYQRNKTRKVEGNLKGEGRILGGLYVVKPGDAGIQYEHVEQQFGDIASLENVIRACEQASGQKLAPEAYDEAVKADGPVAVCTSREACAS</sequence>
<evidence type="ECO:0000256" key="2">
    <source>
        <dbReference type="ARBA" id="ARBA00022490"/>
    </source>
</evidence>
<keyword evidence="3" id="KW-0676">Redox-active center</keyword>
<keyword evidence="9" id="KW-1185">Reference proteome</keyword>
<proteinExistence type="inferred from homology"/>
<dbReference type="PANTHER" id="PTHR28630:SF31">
    <property type="entry name" value="PEROXIREDOXIN-LIKE 2A"/>
    <property type="match status" value="1"/>
</dbReference>
<dbReference type="PANTHER" id="PTHR28630">
    <property type="match status" value="1"/>
</dbReference>
<keyword evidence="2" id="KW-0963">Cytoplasm</keyword>
<dbReference type="Pfam" id="PF13911">
    <property type="entry name" value="AhpC-TSA_2"/>
    <property type="match status" value="1"/>
</dbReference>
<dbReference type="InterPro" id="IPR032801">
    <property type="entry name" value="PXL2A/B/C"/>
</dbReference>
<evidence type="ECO:0000256" key="7">
    <source>
        <dbReference type="ARBA" id="ARBA00032129"/>
    </source>
</evidence>
<comment type="similarity">
    <text evidence="4">Belongs to the peroxiredoxin-like PRXL2 family. PRXL2A subfamily.</text>
</comment>
<dbReference type="AlphaFoldDB" id="A0A4V1J244"/>
<evidence type="ECO:0000313" key="9">
    <source>
        <dbReference type="Proteomes" id="UP000278143"/>
    </source>
</evidence>
<evidence type="ECO:0000256" key="3">
    <source>
        <dbReference type="ARBA" id="ARBA00023284"/>
    </source>
</evidence>
<evidence type="ECO:0000256" key="4">
    <source>
        <dbReference type="ARBA" id="ARBA00023787"/>
    </source>
</evidence>
<evidence type="ECO:0000256" key="1">
    <source>
        <dbReference type="ARBA" id="ARBA00004496"/>
    </source>
</evidence>
<accession>A0A4V1J244</accession>